<proteinExistence type="predicted"/>
<dbReference type="EMBL" id="VXIT01000012">
    <property type="protein sequence ID" value="KAA6408741.1"/>
    <property type="molecule type" value="Genomic_DNA"/>
</dbReference>
<name>A0A5M8PH69_9LECA</name>
<feature type="compositionally biased region" description="Basic residues" evidence="1">
    <location>
        <begin position="73"/>
        <end position="88"/>
    </location>
</feature>
<accession>A0A5M8PH69</accession>
<gene>
    <name evidence="2" type="ORF">FRX48_07084</name>
</gene>
<dbReference type="Proteomes" id="UP000324767">
    <property type="component" value="Unassembled WGS sequence"/>
</dbReference>
<sequence length="100" mass="10503">MAGAASVGQPAAHTGLSAISTPLALLPTVQQRVVYRTSVGSSITASELDMSPRGAARGLPIPRQLCDSEHALTPKRKHVRSVPKRKRTGLSSEFTVSVSL</sequence>
<evidence type="ECO:0000313" key="2">
    <source>
        <dbReference type="EMBL" id="KAA6408741.1"/>
    </source>
</evidence>
<protein>
    <submittedName>
        <fullName evidence="2">Uncharacterized protein</fullName>
    </submittedName>
</protein>
<reference evidence="2 3" key="1">
    <citation type="submission" date="2019-09" db="EMBL/GenBank/DDBJ databases">
        <title>The hologenome of the rock-dwelling lichen Lasallia pustulata.</title>
        <authorList>
            <person name="Greshake Tzovaras B."/>
            <person name="Segers F."/>
            <person name="Bicker A."/>
            <person name="Dal Grande F."/>
            <person name="Otte J."/>
            <person name="Hankeln T."/>
            <person name="Schmitt I."/>
            <person name="Ebersberger I."/>
        </authorList>
    </citation>
    <scope>NUCLEOTIDE SEQUENCE [LARGE SCALE GENOMIC DNA]</scope>
    <source>
        <strain evidence="2">A1-1</strain>
    </source>
</reference>
<organism evidence="2 3">
    <name type="scientific">Lasallia pustulata</name>
    <dbReference type="NCBI Taxonomy" id="136370"/>
    <lineage>
        <taxon>Eukaryota</taxon>
        <taxon>Fungi</taxon>
        <taxon>Dikarya</taxon>
        <taxon>Ascomycota</taxon>
        <taxon>Pezizomycotina</taxon>
        <taxon>Lecanoromycetes</taxon>
        <taxon>OSLEUM clade</taxon>
        <taxon>Umbilicariomycetidae</taxon>
        <taxon>Umbilicariales</taxon>
        <taxon>Umbilicariaceae</taxon>
        <taxon>Lasallia</taxon>
    </lineage>
</organism>
<comment type="caution">
    <text evidence="2">The sequence shown here is derived from an EMBL/GenBank/DDBJ whole genome shotgun (WGS) entry which is preliminary data.</text>
</comment>
<feature type="compositionally biased region" description="Polar residues" evidence="1">
    <location>
        <begin position="89"/>
        <end position="100"/>
    </location>
</feature>
<feature type="region of interest" description="Disordered" evidence="1">
    <location>
        <begin position="66"/>
        <end position="100"/>
    </location>
</feature>
<dbReference type="AlphaFoldDB" id="A0A5M8PH69"/>
<evidence type="ECO:0000256" key="1">
    <source>
        <dbReference type="SAM" id="MobiDB-lite"/>
    </source>
</evidence>
<evidence type="ECO:0000313" key="3">
    <source>
        <dbReference type="Proteomes" id="UP000324767"/>
    </source>
</evidence>